<protein>
    <submittedName>
        <fullName evidence="2">Uncharacterized protein</fullName>
    </submittedName>
</protein>
<organism evidence="2 3">
    <name type="scientific">Prymnesium parvum</name>
    <name type="common">Toxic golden alga</name>
    <dbReference type="NCBI Taxonomy" id="97485"/>
    <lineage>
        <taxon>Eukaryota</taxon>
        <taxon>Haptista</taxon>
        <taxon>Haptophyta</taxon>
        <taxon>Prymnesiophyceae</taxon>
        <taxon>Prymnesiales</taxon>
        <taxon>Prymnesiaceae</taxon>
        <taxon>Prymnesium</taxon>
    </lineage>
</organism>
<evidence type="ECO:0000313" key="3">
    <source>
        <dbReference type="Proteomes" id="UP001515480"/>
    </source>
</evidence>
<proteinExistence type="predicted"/>
<feature type="region of interest" description="Disordered" evidence="1">
    <location>
        <begin position="1"/>
        <end position="32"/>
    </location>
</feature>
<gene>
    <name evidence="2" type="ORF">AB1Y20_002928</name>
</gene>
<evidence type="ECO:0000313" key="2">
    <source>
        <dbReference type="EMBL" id="KAL1518640.1"/>
    </source>
</evidence>
<reference evidence="2 3" key="1">
    <citation type="journal article" date="2024" name="Science">
        <title>Giant polyketide synthase enzymes in the biosynthesis of giant marine polyether toxins.</title>
        <authorList>
            <person name="Fallon T.R."/>
            <person name="Shende V.V."/>
            <person name="Wierzbicki I.H."/>
            <person name="Pendleton A.L."/>
            <person name="Watervoot N.F."/>
            <person name="Auber R.P."/>
            <person name="Gonzalez D.J."/>
            <person name="Wisecaver J.H."/>
            <person name="Moore B.S."/>
        </authorList>
    </citation>
    <scope>NUCLEOTIDE SEQUENCE [LARGE SCALE GENOMIC DNA]</scope>
    <source>
        <strain evidence="2 3">12B1</strain>
    </source>
</reference>
<feature type="compositionally biased region" description="Basic and acidic residues" evidence="1">
    <location>
        <begin position="22"/>
        <end position="32"/>
    </location>
</feature>
<sequence length="179" mass="21158">MDEAEAENDEVADDEDEGDTEGWTREDDSANDERKRWGNFLDAEPVWLFKKNIEVDESQDAAGFFFEVCKSWFDMDFLRQMADRMQECGRAKGQCWAAWRVTTEDLLQWIGVWYYFLAFPQPGDRRSYFAGPCSRRFGPRHLIEEWLRRANNGDNKGVKWFENMESVFTLLTPQPYHTP</sequence>
<name>A0AB34J9D4_PRYPA</name>
<dbReference type="Proteomes" id="UP001515480">
    <property type="component" value="Unassembled WGS sequence"/>
</dbReference>
<feature type="compositionally biased region" description="Acidic residues" evidence="1">
    <location>
        <begin position="1"/>
        <end position="20"/>
    </location>
</feature>
<keyword evidence="3" id="KW-1185">Reference proteome</keyword>
<dbReference type="EMBL" id="JBGBPQ010000010">
    <property type="protein sequence ID" value="KAL1518640.1"/>
    <property type="molecule type" value="Genomic_DNA"/>
</dbReference>
<accession>A0AB34J9D4</accession>
<comment type="caution">
    <text evidence="2">The sequence shown here is derived from an EMBL/GenBank/DDBJ whole genome shotgun (WGS) entry which is preliminary data.</text>
</comment>
<evidence type="ECO:0000256" key="1">
    <source>
        <dbReference type="SAM" id="MobiDB-lite"/>
    </source>
</evidence>
<dbReference type="AlphaFoldDB" id="A0AB34J9D4"/>